<protein>
    <submittedName>
        <fullName evidence="1">Uncharacterized protein</fullName>
    </submittedName>
</protein>
<organism evidence="1">
    <name type="scientific">uncultured Mycobacterium sp</name>
    <dbReference type="NCBI Taxonomy" id="171292"/>
    <lineage>
        <taxon>Bacteria</taxon>
        <taxon>Bacillati</taxon>
        <taxon>Actinomycetota</taxon>
        <taxon>Actinomycetes</taxon>
        <taxon>Mycobacteriales</taxon>
        <taxon>Mycobacteriaceae</taxon>
        <taxon>Mycobacterium</taxon>
        <taxon>environmental samples</taxon>
    </lineage>
</organism>
<proteinExistence type="predicted"/>
<reference evidence="1" key="1">
    <citation type="submission" date="2016-03" db="EMBL/GenBank/DDBJ databases">
        <authorList>
            <person name="Ploux O."/>
        </authorList>
    </citation>
    <scope>NUCLEOTIDE SEQUENCE</scope>
    <source>
        <strain evidence="1">UC10</strain>
    </source>
</reference>
<gene>
    <name evidence="1" type="ORF">MHPYR_90130</name>
</gene>
<accession>A0A1Y5PQU1</accession>
<name>A0A1Y5PQU1_9MYCO</name>
<dbReference type="AlphaFoldDB" id="A0A1Y5PQU1"/>
<sequence length="57" mass="6701">MRQLRAVAEYRADIYARSAIVDPYPHYLRLRHLGSPVWAINNIIHRHNRLPLKLIAA</sequence>
<evidence type="ECO:0000313" key="1">
    <source>
        <dbReference type="EMBL" id="SBS79780.1"/>
    </source>
</evidence>
<dbReference type="EMBL" id="FLQS01000089">
    <property type="protein sequence ID" value="SBS79780.1"/>
    <property type="molecule type" value="Genomic_DNA"/>
</dbReference>